<evidence type="ECO:0000313" key="3">
    <source>
        <dbReference type="Proteomes" id="UP000467841"/>
    </source>
</evidence>
<evidence type="ECO:0000313" key="2">
    <source>
        <dbReference type="EMBL" id="CAA7062639.1"/>
    </source>
</evidence>
<dbReference type="EMBL" id="CACVBM020001940">
    <property type="protein sequence ID" value="CAA7062639.1"/>
    <property type="molecule type" value="Genomic_DNA"/>
</dbReference>
<proteinExistence type="predicted"/>
<dbReference type="AlphaFoldDB" id="A0A6D2LCG8"/>
<name>A0A6D2LCG8_9BRAS</name>
<feature type="compositionally biased region" description="Polar residues" evidence="1">
    <location>
        <begin position="1"/>
        <end position="23"/>
    </location>
</feature>
<feature type="region of interest" description="Disordered" evidence="1">
    <location>
        <begin position="1"/>
        <end position="34"/>
    </location>
</feature>
<feature type="region of interest" description="Disordered" evidence="1">
    <location>
        <begin position="74"/>
        <end position="100"/>
    </location>
</feature>
<protein>
    <submittedName>
        <fullName evidence="2">Uncharacterized protein</fullName>
    </submittedName>
</protein>
<accession>A0A6D2LCG8</accession>
<gene>
    <name evidence="2" type="ORF">MERR_LOCUS49875</name>
</gene>
<comment type="caution">
    <text evidence="2">The sequence shown here is derived from an EMBL/GenBank/DDBJ whole genome shotgun (WGS) entry which is preliminary data.</text>
</comment>
<sequence length="100" mass="10517">MLSGGFQTKNTGASESLSTSFVTPGSEISPGNTDAKPILGAKIKMTVDPPFSIKTTYSGAGDFQAPLSMSFKLKSKDTGASDSSEPRSVREDVTCDERYA</sequence>
<dbReference type="Proteomes" id="UP000467841">
    <property type="component" value="Unassembled WGS sequence"/>
</dbReference>
<reference evidence="2" key="1">
    <citation type="submission" date="2020-01" db="EMBL/GenBank/DDBJ databases">
        <authorList>
            <person name="Mishra B."/>
        </authorList>
    </citation>
    <scope>NUCLEOTIDE SEQUENCE [LARGE SCALE GENOMIC DNA]</scope>
</reference>
<evidence type="ECO:0000256" key="1">
    <source>
        <dbReference type="SAM" id="MobiDB-lite"/>
    </source>
</evidence>
<keyword evidence="3" id="KW-1185">Reference proteome</keyword>
<organism evidence="2 3">
    <name type="scientific">Microthlaspi erraticum</name>
    <dbReference type="NCBI Taxonomy" id="1685480"/>
    <lineage>
        <taxon>Eukaryota</taxon>
        <taxon>Viridiplantae</taxon>
        <taxon>Streptophyta</taxon>
        <taxon>Embryophyta</taxon>
        <taxon>Tracheophyta</taxon>
        <taxon>Spermatophyta</taxon>
        <taxon>Magnoliopsida</taxon>
        <taxon>eudicotyledons</taxon>
        <taxon>Gunneridae</taxon>
        <taxon>Pentapetalae</taxon>
        <taxon>rosids</taxon>
        <taxon>malvids</taxon>
        <taxon>Brassicales</taxon>
        <taxon>Brassicaceae</taxon>
        <taxon>Coluteocarpeae</taxon>
        <taxon>Microthlaspi</taxon>
    </lineage>
</organism>